<keyword evidence="3" id="KW-1185">Reference proteome</keyword>
<keyword evidence="1" id="KW-0472">Membrane</keyword>
<gene>
    <name evidence="2" type="ORF">ACFSUB_13945</name>
</gene>
<organism evidence="2 3">
    <name type="scientific">Salibacterium lacus</name>
    <dbReference type="NCBI Taxonomy" id="1898109"/>
    <lineage>
        <taxon>Bacteria</taxon>
        <taxon>Bacillati</taxon>
        <taxon>Bacillota</taxon>
        <taxon>Bacilli</taxon>
        <taxon>Bacillales</taxon>
        <taxon>Bacillaceae</taxon>
    </lineage>
</organism>
<feature type="transmembrane region" description="Helical" evidence="1">
    <location>
        <begin position="64"/>
        <end position="84"/>
    </location>
</feature>
<evidence type="ECO:0000313" key="3">
    <source>
        <dbReference type="Proteomes" id="UP001597520"/>
    </source>
</evidence>
<protein>
    <recommendedName>
        <fullName evidence="4">DUF805 domain-containing protein</fullName>
    </recommendedName>
</protein>
<reference evidence="3" key="1">
    <citation type="journal article" date="2019" name="Int. J. Syst. Evol. Microbiol.">
        <title>The Global Catalogue of Microorganisms (GCM) 10K type strain sequencing project: providing services to taxonomists for standard genome sequencing and annotation.</title>
        <authorList>
            <consortium name="The Broad Institute Genomics Platform"/>
            <consortium name="The Broad Institute Genome Sequencing Center for Infectious Disease"/>
            <person name="Wu L."/>
            <person name="Ma J."/>
        </authorList>
    </citation>
    <scope>NUCLEOTIDE SEQUENCE [LARGE SCALE GENOMIC DNA]</scope>
    <source>
        <strain evidence="3">KCTC 33792</strain>
    </source>
</reference>
<comment type="caution">
    <text evidence="2">The sequence shown here is derived from an EMBL/GenBank/DDBJ whole genome shotgun (WGS) entry which is preliminary data.</text>
</comment>
<feature type="transmembrane region" description="Helical" evidence="1">
    <location>
        <begin position="33"/>
        <end position="52"/>
    </location>
</feature>
<evidence type="ECO:0000256" key="1">
    <source>
        <dbReference type="SAM" id="Phobius"/>
    </source>
</evidence>
<dbReference type="RefSeq" id="WP_380713872.1">
    <property type="nucleotide sequence ID" value="NZ_JBHUML010000005.1"/>
</dbReference>
<keyword evidence="1" id="KW-0812">Transmembrane</keyword>
<name>A0ABW5T539_9BACI</name>
<evidence type="ECO:0000313" key="2">
    <source>
        <dbReference type="EMBL" id="MFD2706564.1"/>
    </source>
</evidence>
<sequence length="93" mass="10415">MSATAKKSFLILYWVILTCGAASYALFYHPDMIIFSITILLCCSLSTMLIANALKNRRLLIQSIMLLISPLLVLGVCVLITELFNVEPPDMYK</sequence>
<evidence type="ECO:0008006" key="4">
    <source>
        <dbReference type="Google" id="ProtNLM"/>
    </source>
</evidence>
<feature type="transmembrane region" description="Helical" evidence="1">
    <location>
        <begin position="9"/>
        <end position="27"/>
    </location>
</feature>
<accession>A0ABW5T539</accession>
<dbReference type="Proteomes" id="UP001597520">
    <property type="component" value="Unassembled WGS sequence"/>
</dbReference>
<keyword evidence="1" id="KW-1133">Transmembrane helix</keyword>
<dbReference type="EMBL" id="JBHUML010000005">
    <property type="protein sequence ID" value="MFD2706564.1"/>
    <property type="molecule type" value="Genomic_DNA"/>
</dbReference>
<proteinExistence type="predicted"/>